<organism evidence="2 3">
    <name type="scientific">Pseudomonas cremoricolorata</name>
    <dbReference type="NCBI Taxonomy" id="157783"/>
    <lineage>
        <taxon>Bacteria</taxon>
        <taxon>Pseudomonadati</taxon>
        <taxon>Pseudomonadota</taxon>
        <taxon>Gammaproteobacteria</taxon>
        <taxon>Pseudomonadales</taxon>
        <taxon>Pseudomonadaceae</taxon>
        <taxon>Pseudomonas</taxon>
    </lineage>
</organism>
<evidence type="ECO:0000256" key="1">
    <source>
        <dbReference type="SAM" id="Phobius"/>
    </source>
</evidence>
<evidence type="ECO:0000313" key="3">
    <source>
        <dbReference type="Proteomes" id="UP000029493"/>
    </source>
</evidence>
<dbReference type="AlphaFoldDB" id="A0A089Y844"/>
<evidence type="ECO:0000313" key="2">
    <source>
        <dbReference type="EMBL" id="AIR88028.1"/>
    </source>
</evidence>
<feature type="transmembrane region" description="Helical" evidence="1">
    <location>
        <begin position="90"/>
        <end position="108"/>
    </location>
</feature>
<dbReference type="EMBL" id="CP009455">
    <property type="protein sequence ID" value="AIR88028.1"/>
    <property type="molecule type" value="Genomic_DNA"/>
</dbReference>
<reference evidence="2 3" key="1">
    <citation type="submission" date="2014-09" db="EMBL/GenBank/DDBJ databases">
        <authorList>
            <person name="Chan K.-G."/>
        </authorList>
    </citation>
    <scope>NUCLEOTIDE SEQUENCE [LARGE SCALE GENOMIC DNA]</scope>
    <source>
        <strain evidence="2 3">ND07</strain>
    </source>
</reference>
<sequence length="315" mass="35733">MKPGIKRLPKSLRFGGTRLYKDWPTGETAQPDGVRRINSRAVELETYANWHQRGASGALAISIIVTIALLPVIFYIYGIERLTLETTIKIILSAATLPMMAAIFYFAGGTHRTRGAYIRIHRLTRKVYIVFPGQTRLHTLDWDHLEVLAGYIPIMTPTGFVTRHPLYLIGVDYNMDPPSEICAACGNLGVFDGDRSAKSLFSYLQAFMEHGPEGLPKPPPIPPRLSRREEALQPYRDWYAGLRRTLAKPYGLLKAPITIPLWLGWLLINAYPDSFENFIQYNVPYAKFPKEIDTLCGFRDQRKPVIRVNGERIDS</sequence>
<keyword evidence="1" id="KW-1133">Transmembrane helix</keyword>
<keyword evidence="3" id="KW-1185">Reference proteome</keyword>
<protein>
    <recommendedName>
        <fullName evidence="4">Transmembrane protein</fullName>
    </recommendedName>
</protein>
<feature type="transmembrane region" description="Helical" evidence="1">
    <location>
        <begin position="58"/>
        <end position="78"/>
    </location>
</feature>
<accession>A0A089Y844</accession>
<dbReference type="Proteomes" id="UP000029493">
    <property type="component" value="Chromosome"/>
</dbReference>
<gene>
    <name evidence="2" type="ORF">LK03_01685</name>
</gene>
<dbReference type="STRING" id="157783.LK03_01685"/>
<keyword evidence="1" id="KW-0472">Membrane</keyword>
<proteinExistence type="predicted"/>
<evidence type="ECO:0008006" key="4">
    <source>
        <dbReference type="Google" id="ProtNLM"/>
    </source>
</evidence>
<keyword evidence="1" id="KW-0812">Transmembrane</keyword>
<dbReference type="KEGG" id="psw:LK03_01685"/>
<name>A0A089Y844_9PSED</name>